<sequence>MEYSSSRFHGVTASTLDSESSNPSSNLGGTCTFQRPRGGNNTDDPALNTNRRKPCALLKTVINDGPQCVHVYTPPGGDHSPGTLRGPT</sequence>
<name>A0A085N999_9BILA</name>
<feature type="compositionally biased region" description="Polar residues" evidence="1">
    <location>
        <begin position="1"/>
        <end position="49"/>
    </location>
</feature>
<evidence type="ECO:0000313" key="2">
    <source>
        <dbReference type="EMBL" id="KFD66045.1"/>
    </source>
</evidence>
<proteinExistence type="predicted"/>
<accession>A0A085N999</accession>
<feature type="region of interest" description="Disordered" evidence="1">
    <location>
        <begin position="1"/>
        <end position="51"/>
    </location>
</feature>
<dbReference type="AlphaFoldDB" id="A0A085N999"/>
<dbReference type="Proteomes" id="UP000030758">
    <property type="component" value="Unassembled WGS sequence"/>
</dbReference>
<protein>
    <submittedName>
        <fullName evidence="2">Uncharacterized protein</fullName>
    </submittedName>
</protein>
<evidence type="ECO:0000256" key="1">
    <source>
        <dbReference type="SAM" id="MobiDB-lite"/>
    </source>
</evidence>
<gene>
    <name evidence="2" type="ORF">M514_21721</name>
</gene>
<reference evidence="2" key="1">
    <citation type="journal article" date="2014" name="Nat. Genet.">
        <title>Genome and transcriptome of the porcine whipworm Trichuris suis.</title>
        <authorList>
            <person name="Jex A.R."/>
            <person name="Nejsum P."/>
            <person name="Schwarz E.M."/>
            <person name="Hu L."/>
            <person name="Young N.D."/>
            <person name="Hall R.S."/>
            <person name="Korhonen P.K."/>
            <person name="Liao S."/>
            <person name="Thamsborg S."/>
            <person name="Xia J."/>
            <person name="Xu P."/>
            <person name="Wang S."/>
            <person name="Scheerlinck J.P."/>
            <person name="Hofmann A."/>
            <person name="Sternberg P.W."/>
            <person name="Wang J."/>
            <person name="Gasser R.B."/>
        </authorList>
    </citation>
    <scope>NUCLEOTIDE SEQUENCE [LARGE SCALE GENOMIC DNA]</scope>
    <source>
        <strain evidence="2">DCEP-RM93F</strain>
    </source>
</reference>
<organism evidence="2">
    <name type="scientific">Trichuris suis</name>
    <name type="common">pig whipworm</name>
    <dbReference type="NCBI Taxonomy" id="68888"/>
    <lineage>
        <taxon>Eukaryota</taxon>
        <taxon>Metazoa</taxon>
        <taxon>Ecdysozoa</taxon>
        <taxon>Nematoda</taxon>
        <taxon>Enoplea</taxon>
        <taxon>Dorylaimia</taxon>
        <taxon>Trichinellida</taxon>
        <taxon>Trichuridae</taxon>
        <taxon>Trichuris</taxon>
    </lineage>
</organism>
<dbReference type="EMBL" id="KL367528">
    <property type="protein sequence ID" value="KFD66045.1"/>
    <property type="molecule type" value="Genomic_DNA"/>
</dbReference>